<reference evidence="1" key="1">
    <citation type="journal article" date="2012" name="PLoS ONE">
        <title>Gene sets for utilization of primary and secondary nutrition supplies in the distal gut of endangered iberian lynx.</title>
        <authorList>
            <person name="Alcaide M."/>
            <person name="Messina E."/>
            <person name="Richter M."/>
            <person name="Bargiela R."/>
            <person name="Peplies J."/>
            <person name="Huws S.A."/>
            <person name="Newbold C.J."/>
            <person name="Golyshin P.N."/>
            <person name="Simon M.A."/>
            <person name="Lopez G."/>
            <person name="Yakimov M.M."/>
            <person name="Ferrer M."/>
        </authorList>
    </citation>
    <scope>NUCLEOTIDE SEQUENCE</scope>
</reference>
<organism evidence="1">
    <name type="scientific">gut metagenome</name>
    <dbReference type="NCBI Taxonomy" id="749906"/>
    <lineage>
        <taxon>unclassified sequences</taxon>
        <taxon>metagenomes</taxon>
        <taxon>organismal metagenomes</taxon>
    </lineage>
</organism>
<dbReference type="EMBL" id="AMCI01004539">
    <property type="protein sequence ID" value="EJW97875.1"/>
    <property type="molecule type" value="Genomic_DNA"/>
</dbReference>
<name>J9CD17_9ZZZZ</name>
<proteinExistence type="predicted"/>
<accession>J9CD17</accession>
<evidence type="ECO:0000313" key="1">
    <source>
        <dbReference type="EMBL" id="EJW97875.1"/>
    </source>
</evidence>
<comment type="caution">
    <text evidence="1">The sequence shown here is derived from an EMBL/GenBank/DDBJ whole genome shotgun (WGS) entry which is preliminary data.</text>
</comment>
<protein>
    <submittedName>
        <fullName evidence="1">Uncharacterized protein</fullName>
    </submittedName>
</protein>
<gene>
    <name evidence="1" type="ORF">EVA_14017</name>
</gene>
<sequence>MSIFVGNISQHIEHQGTFHAVNSGIDFFNKLLFFCGILLLYNSLYVAVCVADNAAIAEGIIHNSSKNSCSCAGCFVSFVEFFQLYTVQQRGITAQNHSSALKACQCFFGLHNCVTGAELFCLQHNFALGAYHFFHKLSFVAYDNNLFSSTCCGGCVNNVLEHSFAAYLMQHLGQLTAHTSAFAGSQNYSNQFRHFYSSFLSSLATTSILIVRLSSSTP</sequence>
<dbReference type="AlphaFoldDB" id="J9CD17"/>